<protein>
    <submittedName>
        <fullName evidence="1">Uncharacterized protein</fullName>
    </submittedName>
</protein>
<reference evidence="1 2" key="1">
    <citation type="journal article" date="2022" name="Genome Biol. Evol.">
        <title>The Spruce Budworm Genome: Reconstructing the Evolutionary History of Antifreeze Proteins.</title>
        <authorList>
            <person name="Beliveau C."/>
            <person name="Gagne P."/>
            <person name="Picq S."/>
            <person name="Vernygora O."/>
            <person name="Keeling C.I."/>
            <person name="Pinkney K."/>
            <person name="Doucet D."/>
            <person name="Wen F."/>
            <person name="Johnston J.S."/>
            <person name="Maaroufi H."/>
            <person name="Boyle B."/>
            <person name="Laroche J."/>
            <person name="Dewar K."/>
            <person name="Juretic N."/>
            <person name="Blackburn G."/>
            <person name="Nisole A."/>
            <person name="Brunet B."/>
            <person name="Brandao M."/>
            <person name="Lumley L."/>
            <person name="Duan J."/>
            <person name="Quan G."/>
            <person name="Lucarotti C.J."/>
            <person name="Roe A.D."/>
            <person name="Sperling F.A.H."/>
            <person name="Levesque R.C."/>
            <person name="Cusson M."/>
        </authorList>
    </citation>
    <scope>NUCLEOTIDE SEQUENCE [LARGE SCALE GENOMIC DNA]</scope>
    <source>
        <strain evidence="1">Glfc:IPQL:Cfum</strain>
    </source>
</reference>
<accession>A0ACC0JPG2</accession>
<gene>
    <name evidence="1" type="ORF">MSG28_004995</name>
</gene>
<proteinExistence type="predicted"/>
<evidence type="ECO:0000313" key="1">
    <source>
        <dbReference type="EMBL" id="KAI8426019.1"/>
    </source>
</evidence>
<name>A0ACC0JPG2_CHOFU</name>
<comment type="caution">
    <text evidence="1">The sequence shown here is derived from an EMBL/GenBank/DDBJ whole genome shotgun (WGS) entry which is preliminary data.</text>
</comment>
<keyword evidence="2" id="KW-1185">Reference proteome</keyword>
<dbReference type="Proteomes" id="UP001064048">
    <property type="component" value="Chromosome 8"/>
</dbReference>
<organism evidence="1 2">
    <name type="scientific">Choristoneura fumiferana</name>
    <name type="common">Spruce budworm moth</name>
    <name type="synonym">Archips fumiferana</name>
    <dbReference type="NCBI Taxonomy" id="7141"/>
    <lineage>
        <taxon>Eukaryota</taxon>
        <taxon>Metazoa</taxon>
        <taxon>Ecdysozoa</taxon>
        <taxon>Arthropoda</taxon>
        <taxon>Hexapoda</taxon>
        <taxon>Insecta</taxon>
        <taxon>Pterygota</taxon>
        <taxon>Neoptera</taxon>
        <taxon>Endopterygota</taxon>
        <taxon>Lepidoptera</taxon>
        <taxon>Glossata</taxon>
        <taxon>Ditrysia</taxon>
        <taxon>Tortricoidea</taxon>
        <taxon>Tortricidae</taxon>
        <taxon>Tortricinae</taxon>
        <taxon>Choristoneura</taxon>
    </lineage>
</organism>
<sequence length="380" mass="42984">MGMCFFKVGFLVVNYLVPIFAVNYDASMEGFSLDFLPDCTGVTEPVSIEPESLKSIFILVMDPDSISKATWTRYDYYHAADIAKNPGFDLEKKTFMFVPGYVEFLAAFLGWSMAEIYKKLGYNVLILETKEFTAMGYPTAARYTRRIGFHVAEMLANLTSVGLDPKKLELVGLSLGGHTMSFIAKNYRQLTGRNISLLVGLDPAGPCFRHLGPDQRLDSTDADFVLNIATNINEYGMSANLGHVTFYVNGGEYQPREAWWLPCSLECSHVRSFFLWLSALQNPHNFIGIQCDTIQQARNNDCYDRTPTVTNTMDLYTDRTKPGIYYLATFNKFPYYLGLRGIEKNNKGISRQKTGFSNAESYVESAAKIYNMTKFLLQFK</sequence>
<dbReference type="EMBL" id="CM046108">
    <property type="protein sequence ID" value="KAI8426019.1"/>
    <property type="molecule type" value="Genomic_DNA"/>
</dbReference>
<evidence type="ECO:0000313" key="2">
    <source>
        <dbReference type="Proteomes" id="UP001064048"/>
    </source>
</evidence>